<sequence length="233" mass="26148">MSDTWLQLLRDPDPWTPPRPLPGPVTTKRLIVRRYERDDGPALFASVSAERASLLPWMAWAYTDHKHEADSVYFVERARRAALEPGCNEFPMAIFDRGSGAMVGGTGLMRIRRELREAEIGYWIGGSHRGRGLATEAAGGLLSSALRKSREGGWGLRRVVVYVATANRPSIQVCQRLGLRLEMRTKQERYLGAVGSHPPRGYYDMLGYAVLASEWDFDKHRAQPGIAWDALQP</sequence>
<dbReference type="Pfam" id="PF13302">
    <property type="entry name" value="Acetyltransf_3"/>
    <property type="match status" value="1"/>
</dbReference>
<dbReference type="InterPro" id="IPR016181">
    <property type="entry name" value="Acyl_CoA_acyltransferase"/>
</dbReference>
<dbReference type="InterPro" id="IPR051908">
    <property type="entry name" value="Ribosomal_N-acetyltransferase"/>
</dbReference>
<dbReference type="AlphaFoldDB" id="D0LH34"/>
<dbReference type="eggNOG" id="COG1670">
    <property type="taxonomic scope" value="Bacteria"/>
</dbReference>
<dbReference type="GO" id="GO:1990189">
    <property type="term" value="F:protein N-terminal-serine acetyltransferase activity"/>
    <property type="evidence" value="ECO:0007669"/>
    <property type="project" value="TreeGrafter"/>
</dbReference>
<protein>
    <submittedName>
        <fullName evidence="2">GCN5-related N-acetyltransferase</fullName>
    </submittedName>
</protein>
<dbReference type="EMBL" id="CP001804">
    <property type="protein sequence ID" value="ACY18179.1"/>
    <property type="molecule type" value="Genomic_DNA"/>
</dbReference>
<accession>D0LH34</accession>
<dbReference type="InterPro" id="IPR000182">
    <property type="entry name" value="GNAT_dom"/>
</dbReference>
<keyword evidence="3" id="KW-1185">Reference proteome</keyword>
<dbReference type="PANTHER" id="PTHR43441:SF2">
    <property type="entry name" value="FAMILY ACETYLTRANSFERASE, PUTATIVE (AFU_ORTHOLOGUE AFUA_7G00850)-RELATED"/>
    <property type="match status" value="1"/>
</dbReference>
<evidence type="ECO:0000313" key="3">
    <source>
        <dbReference type="Proteomes" id="UP000001880"/>
    </source>
</evidence>
<dbReference type="KEGG" id="hoh:Hoch_5702"/>
<dbReference type="Proteomes" id="UP000001880">
    <property type="component" value="Chromosome"/>
</dbReference>
<dbReference type="STRING" id="502025.Hoch_5702"/>
<evidence type="ECO:0000313" key="2">
    <source>
        <dbReference type="EMBL" id="ACY18179.1"/>
    </source>
</evidence>
<name>D0LH34_HALO1</name>
<organism evidence="2 3">
    <name type="scientific">Haliangium ochraceum (strain DSM 14365 / JCM 11303 / SMP-2)</name>
    <dbReference type="NCBI Taxonomy" id="502025"/>
    <lineage>
        <taxon>Bacteria</taxon>
        <taxon>Pseudomonadati</taxon>
        <taxon>Myxococcota</taxon>
        <taxon>Polyangia</taxon>
        <taxon>Haliangiales</taxon>
        <taxon>Kofleriaceae</taxon>
        <taxon>Haliangium</taxon>
    </lineage>
</organism>
<gene>
    <name evidence="2" type="ordered locus">Hoch_5702</name>
</gene>
<dbReference type="GO" id="GO:0008999">
    <property type="term" value="F:protein-N-terminal-alanine acetyltransferase activity"/>
    <property type="evidence" value="ECO:0007669"/>
    <property type="project" value="TreeGrafter"/>
</dbReference>
<dbReference type="OrthoDB" id="5191051at2"/>
<dbReference type="HOGENOM" id="CLU_1188637_0_0_7"/>
<proteinExistence type="predicted"/>
<keyword evidence="2" id="KW-0808">Transferase</keyword>
<evidence type="ECO:0000259" key="1">
    <source>
        <dbReference type="PROSITE" id="PS51186"/>
    </source>
</evidence>
<dbReference type="PANTHER" id="PTHR43441">
    <property type="entry name" value="RIBOSOMAL-PROTEIN-SERINE ACETYLTRANSFERASE"/>
    <property type="match status" value="1"/>
</dbReference>
<reference evidence="2 3" key="1">
    <citation type="journal article" date="2010" name="Stand. Genomic Sci.">
        <title>Complete genome sequence of Haliangium ochraceum type strain (SMP-2).</title>
        <authorList>
            <consortium name="US DOE Joint Genome Institute (JGI-PGF)"/>
            <person name="Ivanova N."/>
            <person name="Daum C."/>
            <person name="Lang E."/>
            <person name="Abt B."/>
            <person name="Kopitz M."/>
            <person name="Saunders E."/>
            <person name="Lapidus A."/>
            <person name="Lucas S."/>
            <person name="Glavina Del Rio T."/>
            <person name="Nolan M."/>
            <person name="Tice H."/>
            <person name="Copeland A."/>
            <person name="Cheng J.F."/>
            <person name="Chen F."/>
            <person name="Bruce D."/>
            <person name="Goodwin L."/>
            <person name="Pitluck S."/>
            <person name="Mavromatis K."/>
            <person name="Pati A."/>
            <person name="Mikhailova N."/>
            <person name="Chen A."/>
            <person name="Palaniappan K."/>
            <person name="Land M."/>
            <person name="Hauser L."/>
            <person name="Chang Y.J."/>
            <person name="Jeffries C.D."/>
            <person name="Detter J.C."/>
            <person name="Brettin T."/>
            <person name="Rohde M."/>
            <person name="Goker M."/>
            <person name="Bristow J."/>
            <person name="Markowitz V."/>
            <person name="Eisen J.A."/>
            <person name="Hugenholtz P."/>
            <person name="Kyrpides N.C."/>
            <person name="Klenk H.P."/>
        </authorList>
    </citation>
    <scope>NUCLEOTIDE SEQUENCE [LARGE SCALE GENOMIC DNA]</scope>
    <source>
        <strain evidence="3">DSM 14365 / CIP 107738 / JCM 11303 / AJ 13395 / SMP-2</strain>
    </source>
</reference>
<dbReference type="GO" id="GO:0005737">
    <property type="term" value="C:cytoplasm"/>
    <property type="evidence" value="ECO:0007669"/>
    <property type="project" value="TreeGrafter"/>
</dbReference>
<dbReference type="Gene3D" id="3.40.630.30">
    <property type="match status" value="1"/>
</dbReference>
<dbReference type="SUPFAM" id="SSF55729">
    <property type="entry name" value="Acyl-CoA N-acyltransferases (Nat)"/>
    <property type="match status" value="1"/>
</dbReference>
<dbReference type="RefSeq" id="WP_012830771.1">
    <property type="nucleotide sequence ID" value="NC_013440.1"/>
</dbReference>
<feature type="domain" description="N-acetyltransferase" evidence="1">
    <location>
        <begin position="30"/>
        <end position="201"/>
    </location>
</feature>
<dbReference type="PROSITE" id="PS51186">
    <property type="entry name" value="GNAT"/>
    <property type="match status" value="1"/>
</dbReference>